<dbReference type="InterPro" id="IPR001046">
    <property type="entry name" value="NRAMP_fam"/>
</dbReference>
<keyword evidence="5 9" id="KW-1133">Transmembrane helix</keyword>
<feature type="transmembrane region" description="Helical" evidence="9">
    <location>
        <begin position="102"/>
        <end position="122"/>
    </location>
</feature>
<dbReference type="AlphaFoldDB" id="A0A834G7E5"/>
<feature type="transmembrane region" description="Helical" evidence="9">
    <location>
        <begin position="69"/>
        <end position="90"/>
    </location>
</feature>
<evidence type="ECO:0000256" key="5">
    <source>
        <dbReference type="ARBA" id="ARBA00022989"/>
    </source>
</evidence>
<reference evidence="10" key="1">
    <citation type="submission" date="2019-11" db="EMBL/GenBank/DDBJ databases">
        <authorList>
            <person name="Liu Y."/>
            <person name="Hou J."/>
            <person name="Li T.-Q."/>
            <person name="Guan C.-H."/>
            <person name="Wu X."/>
            <person name="Wu H.-Z."/>
            <person name="Ling F."/>
            <person name="Zhang R."/>
            <person name="Shi X.-G."/>
            <person name="Ren J.-P."/>
            <person name="Chen E.-F."/>
            <person name="Sun J.-M."/>
        </authorList>
    </citation>
    <scope>NUCLEOTIDE SEQUENCE</scope>
    <source>
        <strain evidence="10">Adult_tree_wgs_1</strain>
        <tissue evidence="10">Leaves</tissue>
    </source>
</reference>
<feature type="transmembrane region" description="Helical" evidence="9">
    <location>
        <begin position="247"/>
        <end position="267"/>
    </location>
</feature>
<dbReference type="GO" id="GO:0005384">
    <property type="term" value="F:manganese ion transmembrane transporter activity"/>
    <property type="evidence" value="ECO:0007669"/>
    <property type="project" value="TreeGrafter"/>
</dbReference>
<evidence type="ECO:0000256" key="3">
    <source>
        <dbReference type="ARBA" id="ARBA00022448"/>
    </source>
</evidence>
<dbReference type="PANTHER" id="PTHR11706">
    <property type="entry name" value="SOLUTE CARRIER PROTEIN FAMILY 11 MEMBER"/>
    <property type="match status" value="1"/>
</dbReference>
<comment type="similarity">
    <text evidence="2">Belongs to the NRAMP (TC 2.A.55) family.</text>
</comment>
<feature type="transmembrane region" description="Helical" evidence="9">
    <location>
        <begin position="312"/>
        <end position="334"/>
    </location>
</feature>
<dbReference type="EMBL" id="WJXA01000011">
    <property type="protein sequence ID" value="KAF7127511.1"/>
    <property type="molecule type" value="Genomic_DNA"/>
</dbReference>
<protein>
    <submittedName>
        <fullName evidence="10">Uncharacterized protein</fullName>
    </submittedName>
</protein>
<evidence type="ECO:0000256" key="7">
    <source>
        <dbReference type="ARBA" id="ARBA00023136"/>
    </source>
</evidence>
<evidence type="ECO:0000313" key="10">
    <source>
        <dbReference type="EMBL" id="KAF7127511.1"/>
    </source>
</evidence>
<dbReference type="GO" id="GO:0005886">
    <property type="term" value="C:plasma membrane"/>
    <property type="evidence" value="ECO:0007669"/>
    <property type="project" value="TreeGrafter"/>
</dbReference>
<keyword evidence="7 9" id="KW-0472">Membrane</keyword>
<feature type="transmembrane region" description="Helical" evidence="9">
    <location>
        <begin position="147"/>
        <end position="169"/>
    </location>
</feature>
<keyword evidence="3" id="KW-0813">Transport</keyword>
<evidence type="ECO:0000313" key="11">
    <source>
        <dbReference type="Proteomes" id="UP000626092"/>
    </source>
</evidence>
<organism evidence="10 11">
    <name type="scientific">Rhododendron simsii</name>
    <name type="common">Sims's rhododendron</name>
    <dbReference type="NCBI Taxonomy" id="118357"/>
    <lineage>
        <taxon>Eukaryota</taxon>
        <taxon>Viridiplantae</taxon>
        <taxon>Streptophyta</taxon>
        <taxon>Embryophyta</taxon>
        <taxon>Tracheophyta</taxon>
        <taxon>Spermatophyta</taxon>
        <taxon>Magnoliopsida</taxon>
        <taxon>eudicotyledons</taxon>
        <taxon>Gunneridae</taxon>
        <taxon>Pentapetalae</taxon>
        <taxon>asterids</taxon>
        <taxon>Ericales</taxon>
        <taxon>Ericaceae</taxon>
        <taxon>Ericoideae</taxon>
        <taxon>Rhodoreae</taxon>
        <taxon>Rhododendron</taxon>
    </lineage>
</organism>
<name>A0A834G7E5_RHOSS</name>
<dbReference type="PANTHER" id="PTHR11706:SF77">
    <property type="entry name" value="METAL TRANSPORTER NRAMP5"/>
    <property type="match status" value="1"/>
</dbReference>
<dbReference type="GO" id="GO:0034755">
    <property type="term" value="P:iron ion transmembrane transport"/>
    <property type="evidence" value="ECO:0007669"/>
    <property type="project" value="TreeGrafter"/>
</dbReference>
<feature type="transmembrane region" description="Helical" evidence="9">
    <location>
        <begin position="190"/>
        <end position="211"/>
    </location>
</feature>
<proteinExistence type="inferred from homology"/>
<feature type="region of interest" description="Disordered" evidence="8">
    <location>
        <begin position="353"/>
        <end position="377"/>
    </location>
</feature>
<gene>
    <name evidence="10" type="ORF">RHSIM_Rhsim11G0070200</name>
</gene>
<dbReference type="Pfam" id="PF01566">
    <property type="entry name" value="Nramp"/>
    <property type="match status" value="1"/>
</dbReference>
<dbReference type="PRINTS" id="PR00447">
    <property type="entry name" value="NATRESASSCMP"/>
</dbReference>
<evidence type="ECO:0000256" key="2">
    <source>
        <dbReference type="ARBA" id="ARBA00009965"/>
    </source>
</evidence>
<keyword evidence="6" id="KW-0406">Ion transport</keyword>
<dbReference type="Proteomes" id="UP000626092">
    <property type="component" value="Unassembled WGS sequence"/>
</dbReference>
<keyword evidence="4 9" id="KW-0812">Transmembrane</keyword>
<evidence type="ECO:0000256" key="9">
    <source>
        <dbReference type="SAM" id="Phobius"/>
    </source>
</evidence>
<evidence type="ECO:0000256" key="6">
    <source>
        <dbReference type="ARBA" id="ARBA00023065"/>
    </source>
</evidence>
<sequence length="377" mass="40742">MVLTRCVHAALQHTGQQAQARSIIRAASMQGGCGWETLSRVMQGRIPNLCEVLPMVTGRVIGTASALHILFHIPLWVGVLLTGLSTLLLLGLQRYGVRKLEMLVTFLVFVMAACFFGEVSYVKPPAKGVLKGMFIPLLKGPSTTGDAIALLGALIMPHNLFLHSALVLSRKIPNSVRGINDACRFFLIESGIALFVAFLINVSIVAVSGAVCSAENASQETLQQCNNIDLNSASFLLKNVLGRSSSTVYAIALLASGQSSTITGTYAGQYIMQIIVISWILGIGLMGINIYYLSTSFIGWMIHSSLPKVATVSIGILVFPSMAIYVIAMVYLVFRKDTVETFIEPNKLENGHAKNDIEPGSDQVPYREDLAEIPVPE</sequence>
<evidence type="ECO:0000256" key="1">
    <source>
        <dbReference type="ARBA" id="ARBA00004141"/>
    </source>
</evidence>
<accession>A0A834G7E5</accession>
<comment type="subcellular location">
    <subcellularLocation>
        <location evidence="1">Membrane</location>
        <topology evidence="1">Multi-pass membrane protein</topology>
    </subcellularLocation>
</comment>
<dbReference type="GO" id="GO:0015086">
    <property type="term" value="F:cadmium ion transmembrane transporter activity"/>
    <property type="evidence" value="ECO:0007669"/>
    <property type="project" value="TreeGrafter"/>
</dbReference>
<evidence type="ECO:0000256" key="8">
    <source>
        <dbReference type="SAM" id="MobiDB-lite"/>
    </source>
</evidence>
<feature type="transmembrane region" description="Helical" evidence="9">
    <location>
        <begin position="274"/>
        <end position="292"/>
    </location>
</feature>
<evidence type="ECO:0000256" key="4">
    <source>
        <dbReference type="ARBA" id="ARBA00022692"/>
    </source>
</evidence>
<comment type="caution">
    <text evidence="10">The sequence shown here is derived from an EMBL/GenBank/DDBJ whole genome shotgun (WGS) entry which is preliminary data.</text>
</comment>
<dbReference type="OrthoDB" id="409173at2759"/>
<keyword evidence="11" id="KW-1185">Reference proteome</keyword>